<dbReference type="Gene3D" id="3.30.750.24">
    <property type="entry name" value="STAS domain"/>
    <property type="match status" value="1"/>
</dbReference>
<evidence type="ECO:0000313" key="2">
    <source>
        <dbReference type="EMBL" id="TPG66353.1"/>
    </source>
</evidence>
<dbReference type="Pfam" id="PF13466">
    <property type="entry name" value="STAS_2"/>
    <property type="match status" value="1"/>
</dbReference>
<dbReference type="AlphaFoldDB" id="A0A502GZB3"/>
<dbReference type="RefSeq" id="WP_161599477.1">
    <property type="nucleotide sequence ID" value="NZ_RCYZ01000003.1"/>
</dbReference>
<comment type="caution">
    <text evidence="2">The sequence shown here is derived from an EMBL/GenBank/DDBJ whole genome shotgun (WGS) entry which is preliminary data.</text>
</comment>
<evidence type="ECO:0000259" key="1">
    <source>
        <dbReference type="Pfam" id="PF13466"/>
    </source>
</evidence>
<accession>A0A502GZB3</accession>
<name>A0A502GZB3_9BACT</name>
<gene>
    <name evidence="2" type="ORF">EAH73_08010</name>
</gene>
<organism evidence="2 3">
    <name type="scientific">Hymenobacter nivis</name>
    <dbReference type="NCBI Taxonomy" id="1850093"/>
    <lineage>
        <taxon>Bacteria</taxon>
        <taxon>Pseudomonadati</taxon>
        <taxon>Bacteroidota</taxon>
        <taxon>Cytophagia</taxon>
        <taxon>Cytophagales</taxon>
        <taxon>Hymenobacteraceae</taxon>
        <taxon>Hymenobacter</taxon>
    </lineage>
</organism>
<dbReference type="CDD" id="cd07043">
    <property type="entry name" value="STAS_anti-anti-sigma_factors"/>
    <property type="match status" value="1"/>
</dbReference>
<dbReference type="EMBL" id="RCYZ01000003">
    <property type="protein sequence ID" value="TPG66353.1"/>
    <property type="molecule type" value="Genomic_DNA"/>
</dbReference>
<reference evidence="2 3" key="1">
    <citation type="journal article" date="2019" name="Environ. Microbiol.">
        <title>Species interactions and distinct microbial communities in high Arctic permafrost affected cryosols are associated with the CH4 and CO2 gas fluxes.</title>
        <authorList>
            <person name="Altshuler I."/>
            <person name="Hamel J."/>
            <person name="Turney S."/>
            <person name="Magnuson E."/>
            <person name="Levesque R."/>
            <person name="Greer C."/>
            <person name="Whyte L.G."/>
        </authorList>
    </citation>
    <scope>NUCLEOTIDE SEQUENCE [LARGE SCALE GENOMIC DNA]</scope>
    <source>
        <strain evidence="2 3">S9.2P</strain>
    </source>
</reference>
<dbReference type="SUPFAM" id="SSF52091">
    <property type="entry name" value="SpoIIaa-like"/>
    <property type="match status" value="1"/>
</dbReference>
<sequence length="121" mass="13184">MLIVYHEIMPDSYVLVLAPDSATASEFELAHHLSCAARSGKPAVWVDCRLVNTMSPTAARLLWACHHRLQKRGAQLVLCGVSAALAQVLHQLCTGPKPDLCLVDSLDEADARLRAQPSQRS</sequence>
<feature type="domain" description="MlaB-like STAS" evidence="1">
    <location>
        <begin position="26"/>
        <end position="91"/>
    </location>
</feature>
<dbReference type="Proteomes" id="UP000317646">
    <property type="component" value="Unassembled WGS sequence"/>
</dbReference>
<evidence type="ECO:0000313" key="3">
    <source>
        <dbReference type="Proteomes" id="UP000317646"/>
    </source>
</evidence>
<keyword evidence="3" id="KW-1185">Reference proteome</keyword>
<dbReference type="InterPro" id="IPR036513">
    <property type="entry name" value="STAS_dom_sf"/>
</dbReference>
<dbReference type="InterPro" id="IPR058548">
    <property type="entry name" value="MlaB-like_STAS"/>
</dbReference>
<protein>
    <recommendedName>
        <fullName evidence="1">MlaB-like STAS domain-containing protein</fullName>
    </recommendedName>
</protein>
<proteinExistence type="predicted"/>
<dbReference type="OrthoDB" id="885222at2"/>